<keyword evidence="1" id="KW-0614">Plasmid</keyword>
<dbReference type="EMBL" id="CP102775">
    <property type="protein sequence ID" value="UZF89969.1"/>
    <property type="molecule type" value="Genomic_DNA"/>
</dbReference>
<dbReference type="AlphaFoldDB" id="A0A9E8CS80"/>
<dbReference type="EMBL" id="CP102775">
    <property type="protein sequence ID" value="UZF90124.1"/>
    <property type="molecule type" value="Genomic_DNA"/>
</dbReference>
<geneLocation type="plasmid" evidence="1">
    <name>pNBC436</name>
</geneLocation>
<protein>
    <submittedName>
        <fullName evidence="1">Uncharacterized protein</fullName>
    </submittedName>
</protein>
<organism evidence="1">
    <name type="scientific">Bosea sp. NBC_00436</name>
    <dbReference type="NCBI Taxonomy" id="2969620"/>
    <lineage>
        <taxon>Bacteria</taxon>
        <taxon>Pseudomonadati</taxon>
        <taxon>Pseudomonadota</taxon>
        <taxon>Alphaproteobacteria</taxon>
        <taxon>Hyphomicrobiales</taxon>
        <taxon>Boseaceae</taxon>
        <taxon>Bosea</taxon>
    </lineage>
</organism>
<sequence length="79" mass="8338">MLMPASETAGASDLISSATLAGLLRCLAQKGMLKAADIHEIYERALILLEQQQATVPTTKAAFVAARAALESSLRPPDE</sequence>
<accession>A0A9E8CS80</accession>
<reference evidence="1" key="1">
    <citation type="submission" date="2022-08" db="EMBL/GenBank/DDBJ databases">
        <title>Complete Genome Sequences of 2 Bosea sp. soil isolates.</title>
        <authorList>
            <person name="Alvarez Arevalo M."/>
            <person name="Sterndorff E.B."/>
            <person name="Faurdal D."/>
            <person name="Joergensen T.S."/>
            <person name="Weber T."/>
        </authorList>
    </citation>
    <scope>NUCLEOTIDE SEQUENCE</scope>
    <source>
        <strain evidence="1">NBC_00436</strain>
        <plasmid evidence="1">pNBC436</plasmid>
    </source>
</reference>
<proteinExistence type="predicted"/>
<evidence type="ECO:0000313" key="1">
    <source>
        <dbReference type="EMBL" id="UZF89969.1"/>
    </source>
</evidence>
<gene>
    <name evidence="2" type="ORF">NWE54_26605</name>
    <name evidence="1" type="ORF">NWE54_27080</name>
</gene>
<evidence type="ECO:0000313" key="2">
    <source>
        <dbReference type="EMBL" id="UZF90124.1"/>
    </source>
</evidence>
<name>A0A9E8CS80_9HYPH</name>